<evidence type="ECO:0000313" key="1">
    <source>
        <dbReference type="EMBL" id="MPM88141.1"/>
    </source>
</evidence>
<sequence>MIIEQCIDGETAIKQLNLRLKVTFSTYDPRGIDTIEPEDIVAILLYNQPYGGIKGARNYIRVFYKVRDYRFYVYNFNGEEFGVRFANYHLRDESREWYQRYDGPVEYGPEDSCFHRIPDDACLFLINDNEEISTTTLFLPS</sequence>
<gene>
    <name evidence="1" type="ORF">SDC9_135242</name>
</gene>
<dbReference type="EMBL" id="VSSQ01035817">
    <property type="protein sequence ID" value="MPM88141.1"/>
    <property type="molecule type" value="Genomic_DNA"/>
</dbReference>
<proteinExistence type="predicted"/>
<accession>A0A645DFX1</accession>
<dbReference type="AlphaFoldDB" id="A0A645DFX1"/>
<reference evidence="1" key="1">
    <citation type="submission" date="2019-08" db="EMBL/GenBank/DDBJ databases">
        <authorList>
            <person name="Kucharzyk K."/>
            <person name="Murdoch R.W."/>
            <person name="Higgins S."/>
            <person name="Loffler F."/>
        </authorList>
    </citation>
    <scope>NUCLEOTIDE SEQUENCE</scope>
</reference>
<comment type="caution">
    <text evidence="1">The sequence shown here is derived from an EMBL/GenBank/DDBJ whole genome shotgun (WGS) entry which is preliminary data.</text>
</comment>
<name>A0A645DFX1_9ZZZZ</name>
<protein>
    <submittedName>
        <fullName evidence="1">Uncharacterized protein</fullName>
    </submittedName>
</protein>
<organism evidence="1">
    <name type="scientific">bioreactor metagenome</name>
    <dbReference type="NCBI Taxonomy" id="1076179"/>
    <lineage>
        <taxon>unclassified sequences</taxon>
        <taxon>metagenomes</taxon>
        <taxon>ecological metagenomes</taxon>
    </lineage>
</organism>